<dbReference type="Pfam" id="PF12246">
    <property type="entry name" value="MKT1_C"/>
    <property type="match status" value="1"/>
</dbReference>
<sequence length="806" mass="91798">MPIKSLESYFFQRKQVFQAPIEILANATIGIDLEYYLSRIYTPKKEQYLVAIGGVPSSLKDYLQSDLQILKEYNIKPIFVVSGLKIESQLTEYKQNELSRYEEHLAGTWTKVANSQKLGPQQQHSFHSESFRTAQEGISLEPIINDIIKCFIELGIEYMICPYDASFQLSYLLQNKLIDTIYGSTDLMLTEIDKFILAMEFQSKEFKFVDKRKVLQEFGLNDRQFTDLSLMVGCALQPNTFPIFPPQPRPTNPQQPFPALNYFKLGLDMVYQYIQFSGVTSDFYGYILNFNDPKLIDWYTRGLSAIKYVPVITTEGSVELYNVEMAKLKLNKNVDYLTDEEDDPEKPYLETEENKRIVRIPSNLHEVISQRIPPELFFYQSLGLLPVDLLSSIARGIYDIRPPAAVGRSDSYKSLVSSPFFIETLEYQYNLITQLLARYYQVKKVVVKFWFNKEVEINNRISPSIAKRVGDIFVKTSESTNGVFNLQQFLASGLTNGKEEVEGEITSSRDIVSTALLRAFSLYGIIDKKRDLSSVGTILQQLAANNAINQAEKVEDDLEQVVTILLLLKASSSQFEPDKEYASVSKAFSAVHGPNGVAPNLNEEEARKVLLIAKVFSFKKIAAAPLNYQGPVSRSLLSFRSHTELVRSSLSHTIECVLVDLMVRQEKNNIKGQYQTKQDWFKLVDQLPFYKTEPNTLLGVISEIFFEVALKQQKLGASNKDAAHFAKDYLAEHVYRAGQPTHNMNAHGQNAFSKEQLERDLAEGARWWKVFVSVIKAANEKDKSLCSDAFLKEVIDADSLIDQVWV</sequence>
<dbReference type="Pfam" id="PF00752">
    <property type="entry name" value="XPG_N"/>
    <property type="match status" value="1"/>
</dbReference>
<name>A0ABP0ZRZ2_9ASCO</name>
<dbReference type="GeneID" id="92210304"/>
<dbReference type="EMBL" id="OZ022410">
    <property type="protein sequence ID" value="CAK9441239.1"/>
    <property type="molecule type" value="Genomic_DNA"/>
</dbReference>
<dbReference type="InterPro" id="IPR022040">
    <property type="entry name" value="MKT1_N"/>
</dbReference>
<dbReference type="InterPro" id="IPR006086">
    <property type="entry name" value="XPG-I_dom"/>
</dbReference>
<keyword evidence="1" id="KW-0810">Translation regulation</keyword>
<evidence type="ECO:0000259" key="3">
    <source>
        <dbReference type="SMART" id="SM00484"/>
    </source>
</evidence>
<comment type="similarity">
    <text evidence="2">Belongs to the XPG/RAD2 endonuclease family.</text>
</comment>
<dbReference type="CDD" id="cd09902">
    <property type="entry name" value="H3TH_MKT1"/>
    <property type="match status" value="1"/>
</dbReference>
<dbReference type="SMART" id="SM00485">
    <property type="entry name" value="XPGN"/>
    <property type="match status" value="1"/>
</dbReference>
<organism evidence="5 6">
    <name type="scientific">Lodderomyces beijingensis</name>
    <dbReference type="NCBI Taxonomy" id="1775926"/>
    <lineage>
        <taxon>Eukaryota</taxon>
        <taxon>Fungi</taxon>
        <taxon>Dikarya</taxon>
        <taxon>Ascomycota</taxon>
        <taxon>Saccharomycotina</taxon>
        <taxon>Pichiomycetes</taxon>
        <taxon>Debaryomycetaceae</taxon>
        <taxon>Candida/Lodderomyces clade</taxon>
        <taxon>Lodderomyces</taxon>
    </lineage>
</organism>
<evidence type="ECO:0008006" key="7">
    <source>
        <dbReference type="Google" id="ProtNLM"/>
    </source>
</evidence>
<dbReference type="CDD" id="cd09858">
    <property type="entry name" value="PIN_MKT1"/>
    <property type="match status" value="1"/>
</dbReference>
<dbReference type="PANTHER" id="PTHR11081">
    <property type="entry name" value="FLAP ENDONUCLEASE FAMILY MEMBER"/>
    <property type="match status" value="1"/>
</dbReference>
<gene>
    <name evidence="5" type="ORF">LODBEIA_P51080</name>
</gene>
<feature type="domain" description="XPG N-terminal" evidence="4">
    <location>
        <begin position="1"/>
        <end position="103"/>
    </location>
</feature>
<dbReference type="InterPro" id="IPR029060">
    <property type="entry name" value="PIN-like_dom_sf"/>
</dbReference>
<evidence type="ECO:0000256" key="1">
    <source>
        <dbReference type="ARBA" id="ARBA00022845"/>
    </source>
</evidence>
<keyword evidence="6" id="KW-1185">Reference proteome</keyword>
<dbReference type="InterPro" id="IPR022039">
    <property type="entry name" value="MKT1_C"/>
</dbReference>
<dbReference type="Gene3D" id="3.40.50.1010">
    <property type="entry name" value="5'-nuclease"/>
    <property type="match status" value="1"/>
</dbReference>
<dbReference type="SMART" id="SM00484">
    <property type="entry name" value="XPGI"/>
    <property type="match status" value="1"/>
</dbReference>
<dbReference type="PANTHER" id="PTHR11081:SF32">
    <property type="entry name" value="POST-TRANSCRIPTIONAL REGULATOR MKT1"/>
    <property type="match status" value="1"/>
</dbReference>
<reference evidence="5 6" key="1">
    <citation type="submission" date="2024-03" db="EMBL/GenBank/DDBJ databases">
        <authorList>
            <person name="Brejova B."/>
        </authorList>
    </citation>
    <scope>NUCLEOTIDE SEQUENCE [LARGE SCALE GENOMIC DNA]</scope>
    <source>
        <strain evidence="5 6">CBS 14171</strain>
    </source>
</reference>
<evidence type="ECO:0000313" key="5">
    <source>
        <dbReference type="EMBL" id="CAK9441239.1"/>
    </source>
</evidence>
<evidence type="ECO:0000256" key="2">
    <source>
        <dbReference type="ARBA" id="ARBA00024023"/>
    </source>
</evidence>
<dbReference type="InterPro" id="IPR006084">
    <property type="entry name" value="XPG/Rad2"/>
</dbReference>
<dbReference type="InterPro" id="IPR037314">
    <property type="entry name" value="MKT1_H3TH"/>
</dbReference>
<dbReference type="Pfam" id="PF12247">
    <property type="entry name" value="MKT1_N"/>
    <property type="match status" value="1"/>
</dbReference>
<evidence type="ECO:0000259" key="4">
    <source>
        <dbReference type="SMART" id="SM00485"/>
    </source>
</evidence>
<dbReference type="InterPro" id="IPR006085">
    <property type="entry name" value="XPG_DNA_repair_N"/>
</dbReference>
<dbReference type="RefSeq" id="XP_066832046.1">
    <property type="nucleotide sequence ID" value="XM_066975404.1"/>
</dbReference>
<evidence type="ECO:0000313" key="6">
    <source>
        <dbReference type="Proteomes" id="UP001497383"/>
    </source>
</evidence>
<dbReference type="SUPFAM" id="SSF88723">
    <property type="entry name" value="PIN domain-like"/>
    <property type="match status" value="1"/>
</dbReference>
<protein>
    <recommendedName>
        <fullName evidence="7">XPG-I domain-containing protein</fullName>
    </recommendedName>
</protein>
<dbReference type="Proteomes" id="UP001497383">
    <property type="component" value="Chromosome 6"/>
</dbReference>
<proteinExistence type="inferred from homology"/>
<feature type="domain" description="XPG-I" evidence="3">
    <location>
        <begin position="152"/>
        <end position="220"/>
    </location>
</feature>
<accession>A0ABP0ZRZ2</accession>